<name>A0AAJ5FA03_9DEIO</name>
<dbReference type="Pfam" id="PF01301">
    <property type="entry name" value="Glyco_hydro_35"/>
    <property type="match status" value="1"/>
</dbReference>
<dbReference type="PRINTS" id="PR00742">
    <property type="entry name" value="GLHYDRLASE35"/>
</dbReference>
<dbReference type="Proteomes" id="UP000536909">
    <property type="component" value="Unassembled WGS sequence"/>
</dbReference>
<dbReference type="InterPro" id="IPR031330">
    <property type="entry name" value="Gly_Hdrlase_35_cat"/>
</dbReference>
<comment type="similarity">
    <text evidence="1">Belongs to the glycosyl hydrolase 35 family.</text>
</comment>
<dbReference type="EMBL" id="JACHFV010000001">
    <property type="protein sequence ID" value="MBB5293522.1"/>
    <property type="molecule type" value="Genomic_DNA"/>
</dbReference>
<evidence type="ECO:0000313" key="11">
    <source>
        <dbReference type="Proteomes" id="UP000536909"/>
    </source>
</evidence>
<evidence type="ECO:0000256" key="2">
    <source>
        <dbReference type="ARBA" id="ARBA00022801"/>
    </source>
</evidence>
<dbReference type="InterPro" id="IPR017853">
    <property type="entry name" value="GH"/>
</dbReference>
<dbReference type="Pfam" id="PF21467">
    <property type="entry name" value="BetaGal_gal-bd"/>
    <property type="match status" value="1"/>
</dbReference>
<comment type="caution">
    <text evidence="9">The sequence shown here is derived from an EMBL/GenBank/DDBJ whole genome shotgun (WGS) entry which is preliminary data.</text>
</comment>
<evidence type="ECO:0000313" key="8">
    <source>
        <dbReference type="EMBL" id="MBB5293522.1"/>
    </source>
</evidence>
<feature type="domain" description="Glycoside hydrolase 35 catalytic" evidence="5">
    <location>
        <begin position="12"/>
        <end position="327"/>
    </location>
</feature>
<dbReference type="Gene3D" id="2.60.120.260">
    <property type="entry name" value="Galactose-binding domain-like"/>
    <property type="match status" value="2"/>
</dbReference>
<dbReference type="GO" id="GO:0005975">
    <property type="term" value="P:carbohydrate metabolic process"/>
    <property type="evidence" value="ECO:0007669"/>
    <property type="project" value="InterPro"/>
</dbReference>
<dbReference type="AlphaFoldDB" id="A0AAJ5FA03"/>
<feature type="active site" description="Proton donor" evidence="4">
    <location>
        <position position="159"/>
    </location>
</feature>
<reference evidence="8 11" key="2">
    <citation type="submission" date="2020-08" db="EMBL/GenBank/DDBJ databases">
        <title>Genomic Encyclopedia of Type Strains, Phase IV (KMG-IV): sequencing the most valuable type-strain genomes for metagenomic binning, comparative biology and taxonomic classification.</title>
        <authorList>
            <person name="Goeker M."/>
        </authorList>
    </citation>
    <scope>NUCLEOTIDE SEQUENCE [LARGE SCALE GENOMIC DNA]</scope>
    <source>
        <strain evidence="8 11">DSM 105434</strain>
    </source>
</reference>
<dbReference type="Gene3D" id="3.20.20.80">
    <property type="entry name" value="Glycosidases"/>
    <property type="match status" value="1"/>
</dbReference>
<feature type="active site" description="Nucleophile" evidence="4">
    <location>
        <position position="235"/>
    </location>
</feature>
<evidence type="ECO:0000259" key="7">
    <source>
        <dbReference type="Pfam" id="PF21467"/>
    </source>
</evidence>
<evidence type="ECO:0000313" key="9">
    <source>
        <dbReference type="EMBL" id="TLK32212.1"/>
    </source>
</evidence>
<dbReference type="EMBL" id="VBRC01000001">
    <property type="protein sequence ID" value="TLK32212.1"/>
    <property type="molecule type" value="Genomic_DNA"/>
</dbReference>
<evidence type="ECO:0000256" key="3">
    <source>
        <dbReference type="ARBA" id="ARBA00023295"/>
    </source>
</evidence>
<accession>A0AAJ5FA03</accession>
<keyword evidence="11" id="KW-1185">Reference proteome</keyword>
<evidence type="ECO:0000256" key="4">
    <source>
        <dbReference type="PIRSR" id="PIRSR006336-1"/>
    </source>
</evidence>
<dbReference type="InterPro" id="IPR048913">
    <property type="entry name" value="BetaGal_gal-bd"/>
</dbReference>
<evidence type="ECO:0000259" key="6">
    <source>
        <dbReference type="Pfam" id="PF21317"/>
    </source>
</evidence>
<keyword evidence="3 8" id="KW-0326">Glycosidase</keyword>
<evidence type="ECO:0000256" key="1">
    <source>
        <dbReference type="ARBA" id="ARBA00009809"/>
    </source>
</evidence>
<dbReference type="InterPro" id="IPR019801">
    <property type="entry name" value="Glyco_hydro_35_CS"/>
</dbReference>
<sequence>MTPPFDVRPDGFFLHGQAFRLLSGAIHYFRVHPAQWADRLAKARALGLNTVETYVAWNLHEPRPGEFDFAGQADLVAFIREAERQGLAVLVRPGPYICAEWEFGGLPAWLLREGDMRLRTSHPAFLRAVERFFGALLPRLAPLQITRGGPVLMMQVENEYGSYGSDQAYLRALAELLRQGGIDVPLFTSDGPCAPMLTHGTLPGVLKTVNFGSDAPKAFGVLAQHQAQGPRVCLEFWNGWFDHWTEAHHVRAAADAARTLDDILRLGGHVNLYMLHGGTNFGFMAGANTAPDGTYQPTVTSYDYDAPISEAGDLTPKYHALREVIGRYEALPPLPEFPVWRASIGGVRAAGRAPLWDALPERGLTAPQPLGMEELGQAYGYLLYRGRFRHVPGEATLHFPAVHDRALVFLNGERVGTVERDGPKTLPVTLTAAEFELEILAENLGRVNYGPELHDRKGLLGAVRLGYIHLHGWEHFPLPLAPLPELDWREDGVNGPAFHRFGFEVSAPGDTFLALPGWHKGTAWVNGFHLGRYWEVGPTRTLYVPGPVLRGGRNELVVLEEEAAGDVPEFRSEPDLGRVQETARGG</sequence>
<dbReference type="EC" id="3.2.1.23" evidence="8"/>
<dbReference type="PIRSF" id="PIRSF006336">
    <property type="entry name" value="B-gal"/>
    <property type="match status" value="1"/>
</dbReference>
<evidence type="ECO:0000313" key="10">
    <source>
        <dbReference type="Proteomes" id="UP000308000"/>
    </source>
</evidence>
<dbReference type="SUPFAM" id="SSF49785">
    <property type="entry name" value="Galactose-binding domain-like"/>
    <property type="match status" value="1"/>
</dbReference>
<dbReference type="SUPFAM" id="SSF51445">
    <property type="entry name" value="(Trans)glycosidases"/>
    <property type="match status" value="1"/>
</dbReference>
<dbReference type="FunFam" id="3.20.20.80:FF:000115">
    <property type="entry name" value="Beta-galactosidase"/>
    <property type="match status" value="1"/>
</dbReference>
<dbReference type="InterPro" id="IPR026283">
    <property type="entry name" value="B-gal_1-like"/>
</dbReference>
<dbReference type="Pfam" id="PF21317">
    <property type="entry name" value="BetaGal_ABD_1"/>
    <property type="match status" value="1"/>
</dbReference>
<dbReference type="InterPro" id="IPR048912">
    <property type="entry name" value="BetaGal1-like_ABD1"/>
</dbReference>
<dbReference type="Proteomes" id="UP000308000">
    <property type="component" value="Unassembled WGS sequence"/>
</dbReference>
<keyword evidence="2 8" id="KW-0378">Hydrolase</keyword>
<evidence type="ECO:0000259" key="5">
    <source>
        <dbReference type="Pfam" id="PF01301"/>
    </source>
</evidence>
<dbReference type="InterPro" id="IPR008979">
    <property type="entry name" value="Galactose-bd-like_sf"/>
</dbReference>
<dbReference type="PROSITE" id="PS01182">
    <property type="entry name" value="GLYCOSYL_HYDROL_F35"/>
    <property type="match status" value="1"/>
</dbReference>
<dbReference type="InterPro" id="IPR001944">
    <property type="entry name" value="Glycoside_Hdrlase_35"/>
</dbReference>
<dbReference type="RefSeq" id="WP_129117211.1">
    <property type="nucleotide sequence ID" value="NZ_BSUI01000012.1"/>
</dbReference>
<dbReference type="GO" id="GO:0004565">
    <property type="term" value="F:beta-galactosidase activity"/>
    <property type="evidence" value="ECO:0007669"/>
    <property type="project" value="UniProtKB-EC"/>
</dbReference>
<protein>
    <submittedName>
        <fullName evidence="9">Beta-galactosidase</fullName>
        <ecNumber evidence="8">3.2.1.23</ecNumber>
    </submittedName>
</protein>
<gene>
    <name evidence="9" type="ORF">FCS05_01810</name>
    <name evidence="8" type="ORF">HNQ10_000335</name>
</gene>
<organism evidence="9 10">
    <name type="scientific">Deinococcus metallilatus</name>
    <dbReference type="NCBI Taxonomy" id="1211322"/>
    <lineage>
        <taxon>Bacteria</taxon>
        <taxon>Thermotogati</taxon>
        <taxon>Deinococcota</taxon>
        <taxon>Deinococci</taxon>
        <taxon>Deinococcales</taxon>
        <taxon>Deinococcaceae</taxon>
        <taxon>Deinococcus</taxon>
    </lineage>
</organism>
<feature type="domain" description="Beta-galactosidase galactose-binding" evidence="7">
    <location>
        <begin position="496"/>
        <end position="554"/>
    </location>
</feature>
<reference evidence="9 10" key="1">
    <citation type="submission" date="2019-04" db="EMBL/GenBank/DDBJ databases">
        <title>Deinococcus metalilatus MA1002 mutant No.5.</title>
        <authorList>
            <person name="Park W."/>
            <person name="Park C."/>
        </authorList>
    </citation>
    <scope>NUCLEOTIDE SEQUENCE [LARGE SCALE GENOMIC DNA]</scope>
    <source>
        <strain evidence="9 10">MA1002-m5</strain>
    </source>
</reference>
<dbReference type="PANTHER" id="PTHR23421">
    <property type="entry name" value="BETA-GALACTOSIDASE RELATED"/>
    <property type="match status" value="1"/>
</dbReference>
<proteinExistence type="inferred from homology"/>
<feature type="domain" description="Beta-galactosidase 1-like first all-beta" evidence="6">
    <location>
        <begin position="369"/>
        <end position="479"/>
    </location>
</feature>